<protein>
    <recommendedName>
        <fullName evidence="1">Helicase Helix-turn-helix domain-containing protein</fullName>
    </recommendedName>
</protein>
<reference evidence="2 3" key="1">
    <citation type="journal article" date="2019" name="Indoor Air">
        <title>Impacts of indoor surface finishes on bacterial viability.</title>
        <authorList>
            <person name="Hu J."/>
            <person name="Maamar S.B."/>
            <person name="Glawe A.J."/>
            <person name="Gottel N."/>
            <person name="Gilbert J.A."/>
            <person name="Hartmann E.M."/>
        </authorList>
    </citation>
    <scope>NUCLEOTIDE SEQUENCE [LARGE SCALE GENOMIC DNA]</scope>
    <source>
        <strain evidence="2 3">AF060A6</strain>
    </source>
</reference>
<accession>A0A4S3PYP8</accession>
<dbReference type="AlphaFoldDB" id="A0A4S3PYP8"/>
<feature type="domain" description="Helicase Helix-turn-helix" evidence="1">
    <location>
        <begin position="270"/>
        <end position="358"/>
    </location>
</feature>
<dbReference type="InterPro" id="IPR029491">
    <property type="entry name" value="Helicase_HTH"/>
</dbReference>
<comment type="caution">
    <text evidence="2">The sequence shown here is derived from an EMBL/GenBank/DDBJ whole genome shotgun (WGS) entry which is preliminary data.</text>
</comment>
<dbReference type="OrthoDB" id="2354672at2"/>
<dbReference type="Pfam" id="PF14493">
    <property type="entry name" value="HTH_40"/>
    <property type="match status" value="1"/>
</dbReference>
<dbReference type="EMBL" id="SLUB01000002">
    <property type="protein sequence ID" value="THE15050.1"/>
    <property type="molecule type" value="Genomic_DNA"/>
</dbReference>
<dbReference type="Proteomes" id="UP000306477">
    <property type="component" value="Unassembled WGS sequence"/>
</dbReference>
<evidence type="ECO:0000313" key="2">
    <source>
        <dbReference type="EMBL" id="THE15050.1"/>
    </source>
</evidence>
<organism evidence="2 3">
    <name type="scientific">Bacillus timonensis</name>
    <dbReference type="NCBI Taxonomy" id="1033734"/>
    <lineage>
        <taxon>Bacteria</taxon>
        <taxon>Bacillati</taxon>
        <taxon>Bacillota</taxon>
        <taxon>Bacilli</taxon>
        <taxon>Bacillales</taxon>
        <taxon>Bacillaceae</taxon>
        <taxon>Bacillus</taxon>
    </lineage>
</organism>
<proteinExistence type="predicted"/>
<sequence length="365" mass="42614">MYFDYGGNTVYLSYRSILILTCIDKFNGERTVYGIYHLLNGKKSSQTIGDANLFSLTSLFGTLKPLDRELFDKEIKWLHQLSMIKEITPTSNKFVLTESGSSILNSEYKKKPIPDHLNGWKYNDHSLILWRRLSLLTQVLSNLINGKKRYTPIQQEDTVFEWVKKFLMKNGHNRYELSECLYKEVLHSLERVSEIEATIFVMRLTSSTRIGYTIEQISSILNEDETWCQILFLHTLHSIVKQLEMNEQKFPILVSMTETNHDNNVLFTASTKTTYQMLLQGKTIDEIAHFRNLKRNTIEDHVVEITHQIPDFSIDQFVSSEHQQLILSAYQMLQTKQLKPIKEKLSNDISYFEIRLILARIGDIT</sequence>
<name>A0A4S3PYP8_9BACI</name>
<gene>
    <name evidence="2" type="ORF">E1I69_01685</name>
</gene>
<evidence type="ECO:0000259" key="1">
    <source>
        <dbReference type="Pfam" id="PF14493"/>
    </source>
</evidence>
<dbReference type="InterPro" id="IPR008308">
    <property type="entry name" value="YpbB-like"/>
</dbReference>
<evidence type="ECO:0000313" key="3">
    <source>
        <dbReference type="Proteomes" id="UP000306477"/>
    </source>
</evidence>
<dbReference type="PIRSF" id="PIRSF021350">
    <property type="entry name" value="UCP021350"/>
    <property type="match status" value="1"/>
</dbReference>
<keyword evidence="3" id="KW-1185">Reference proteome</keyword>
<dbReference type="Gene3D" id="1.10.10.1390">
    <property type="entry name" value="ATP-dependent DNA helicase RecQ"/>
    <property type="match status" value="1"/>
</dbReference>